<reference evidence="3 4" key="1">
    <citation type="journal article" date="2014" name="Genome Announc.">
        <title>Draft Genome Sequence of Streptomyces roseochromogenes subsp. oscitans DS 12.976, Producer of the Aminocoumarin Antibiotic Clorobiocin.</title>
        <authorList>
            <person name="Ruckert C."/>
            <person name="Kalinowski J."/>
            <person name="Heide L."/>
            <person name="Apel A.K."/>
        </authorList>
    </citation>
    <scope>NUCLEOTIDE SEQUENCE [LARGE SCALE GENOMIC DNA]</scope>
    <source>
        <strain evidence="3 4">DS 12.976</strain>
    </source>
</reference>
<evidence type="ECO:0000313" key="4">
    <source>
        <dbReference type="Proteomes" id="UP000017984"/>
    </source>
</evidence>
<accession>V6KS38</accession>
<dbReference type="InterPro" id="IPR036736">
    <property type="entry name" value="ACP-like_sf"/>
</dbReference>
<evidence type="ECO:0000313" key="3">
    <source>
        <dbReference type="EMBL" id="EST34211.1"/>
    </source>
</evidence>
<dbReference type="Gene3D" id="1.10.1200.10">
    <property type="entry name" value="ACP-like"/>
    <property type="match status" value="1"/>
</dbReference>
<evidence type="ECO:0000256" key="1">
    <source>
        <dbReference type="SAM" id="MobiDB-lite"/>
    </source>
</evidence>
<dbReference type="Proteomes" id="UP000017984">
    <property type="component" value="Chromosome"/>
</dbReference>
<dbReference type="RefSeq" id="WP_023546226.1">
    <property type="nucleotide sequence ID" value="NZ_CM002285.1"/>
</dbReference>
<dbReference type="AlphaFoldDB" id="V6KS38"/>
<sequence>MNAEEIKEQARLLLAEEARVEPAQIRDDTVLKRLPGMGTGRVLEVIGRLERRHGLVIDDQYLYGLTTLADLERIVTAQSAPRPEAQPASRPEPKPRPAAGGAASDGELRGWLRSLEKLVPTPDDLTHYSVDRPTALALMRTDDRTLDTLMRHGLRHGDGPDGPRFDEHDLYNLAMYCGSGRSVPEVAVRYNVRLARGSVESWTRPEVWRIRHFATCPDHGRCDQRWELAPVRPEGFGGELLEVTHDLLRDGPVPSGEVAGRPAFMMLDCTVRTAGKRMELRSPVLRSAYRDALEELRSGKIRFQSVPAALRVDASKARALGVGNCVSTSMHLAQTLAHAGFQVRTRKGYFVAVGAEDHGWMEVLEDGEWKALDPALALLAEWDLGAERSAAFTEFCAGSYLNRFVPCDSRADEEVVRHWHGDQLFDEVPTTIVTRTAGTAVGK</sequence>
<evidence type="ECO:0000259" key="2">
    <source>
        <dbReference type="PROSITE" id="PS50075"/>
    </source>
</evidence>
<dbReference type="SUPFAM" id="SSF47336">
    <property type="entry name" value="ACP-like"/>
    <property type="match status" value="1"/>
</dbReference>
<dbReference type="SUPFAM" id="SSF54001">
    <property type="entry name" value="Cysteine proteinases"/>
    <property type="match status" value="1"/>
</dbReference>
<dbReference type="OrthoDB" id="3217495at2"/>
<dbReference type="HOGENOM" id="CLU_618084_0_0_11"/>
<gene>
    <name evidence="3" type="ORF">M878_11255</name>
</gene>
<organism evidence="3 4">
    <name type="scientific">Streptomyces roseochromogenus subsp. oscitans DS 12.976</name>
    <dbReference type="NCBI Taxonomy" id="1352936"/>
    <lineage>
        <taxon>Bacteria</taxon>
        <taxon>Bacillati</taxon>
        <taxon>Actinomycetota</taxon>
        <taxon>Actinomycetes</taxon>
        <taxon>Kitasatosporales</taxon>
        <taxon>Streptomycetaceae</taxon>
        <taxon>Streptomyces</taxon>
    </lineage>
</organism>
<comment type="caution">
    <text evidence="3">The sequence shown here is derived from an EMBL/GenBank/DDBJ whole genome shotgun (WGS) entry which is preliminary data.</text>
</comment>
<dbReference type="PATRIC" id="fig|1352936.5.peg.2389"/>
<keyword evidence="4" id="KW-1185">Reference proteome</keyword>
<dbReference type="PROSITE" id="PS50075">
    <property type="entry name" value="CARRIER"/>
    <property type="match status" value="1"/>
</dbReference>
<name>V6KS38_STRRC</name>
<protein>
    <recommendedName>
        <fullName evidence="2">Carrier domain-containing protein</fullName>
    </recommendedName>
</protein>
<proteinExistence type="predicted"/>
<feature type="domain" description="Carrier" evidence="2">
    <location>
        <begin position="4"/>
        <end position="79"/>
    </location>
</feature>
<dbReference type="EMBL" id="AWQX01000085">
    <property type="protein sequence ID" value="EST34211.1"/>
    <property type="molecule type" value="Genomic_DNA"/>
</dbReference>
<dbReference type="STRING" id="1352936.M878_11255"/>
<dbReference type="InterPro" id="IPR038765">
    <property type="entry name" value="Papain-like_cys_pep_sf"/>
</dbReference>
<feature type="region of interest" description="Disordered" evidence="1">
    <location>
        <begin position="79"/>
        <end position="105"/>
    </location>
</feature>
<dbReference type="InterPro" id="IPR009081">
    <property type="entry name" value="PP-bd_ACP"/>
</dbReference>